<evidence type="ECO:0000256" key="1">
    <source>
        <dbReference type="SAM" id="SignalP"/>
    </source>
</evidence>
<dbReference type="Gene3D" id="2.130.10.10">
    <property type="entry name" value="YVTN repeat-like/Quinoprotein amine dehydrogenase"/>
    <property type="match status" value="1"/>
</dbReference>
<feature type="chain" id="PRO_5038136058" evidence="1">
    <location>
        <begin position="22"/>
        <end position="349"/>
    </location>
</feature>
<keyword evidence="4" id="KW-1185">Reference proteome</keyword>
<dbReference type="RefSeq" id="WP_208078806.1">
    <property type="nucleotide sequence ID" value="NZ_CP071869.1"/>
</dbReference>
<protein>
    <submittedName>
        <fullName evidence="3">Esterase-like activity of phytase family protein</fullName>
    </submittedName>
</protein>
<feature type="signal peptide" evidence="1">
    <location>
        <begin position="1"/>
        <end position="21"/>
    </location>
</feature>
<dbReference type="PANTHER" id="PTHR37957">
    <property type="entry name" value="BLR7070 PROTEIN"/>
    <property type="match status" value="1"/>
</dbReference>
<proteinExistence type="predicted"/>
<dbReference type="InterPro" id="IPR015943">
    <property type="entry name" value="WD40/YVTN_repeat-like_dom_sf"/>
</dbReference>
<organism evidence="3 4">
    <name type="scientific">Polaribacter cellanae</name>
    <dbReference type="NCBI Taxonomy" id="2818493"/>
    <lineage>
        <taxon>Bacteria</taxon>
        <taxon>Pseudomonadati</taxon>
        <taxon>Bacteroidota</taxon>
        <taxon>Flavobacteriia</taxon>
        <taxon>Flavobacteriales</taxon>
        <taxon>Flavobacteriaceae</taxon>
    </lineage>
</organism>
<dbReference type="Proteomes" id="UP000663920">
    <property type="component" value="Chromosome"/>
</dbReference>
<dbReference type="Pfam" id="PF13449">
    <property type="entry name" value="Phytase-like"/>
    <property type="match status" value="1"/>
</dbReference>
<dbReference type="PANTHER" id="PTHR37957:SF1">
    <property type="entry name" value="PHYTASE-LIKE DOMAIN-CONTAINING PROTEIN"/>
    <property type="match status" value="1"/>
</dbReference>
<dbReference type="InterPro" id="IPR027372">
    <property type="entry name" value="Phytase-like_dom"/>
</dbReference>
<sequence length="349" mass="40463">MRNTFLFCLACMLFLSCSSHKEIVLKYVDNYKIGADFNFENSKVGGISGIDFNPKNNTYFLVSDDRSEHNNARFYSVNIKIQNNKIDTVIFLRKSTFIDKNKNHYQKDQIDLESIRFNPNKNLILVGDEGGKQGKTSIKIFDVYGNFFKDFPLKKEYLANIRNNKSFESLSFSKDYQSLFYATEAPLLSDGDVASINEKGHIRIFESNFDNPELQKEYEYWLEKVPQKAAIQPPWKGTGSDNGLSEILYLNDKEFLTLERSGAYRKDGSFKYICKVFLTIIDKKSSKDRYHTIKKELVDFSKLPSGQFNVEGMTLGPIINQKQYILFVSDNNFRDKTPTIIYLFTMSYK</sequence>
<name>A0A975CMV1_9FLAO</name>
<dbReference type="EMBL" id="CP071869">
    <property type="protein sequence ID" value="QTE22836.1"/>
    <property type="molecule type" value="Genomic_DNA"/>
</dbReference>
<dbReference type="PROSITE" id="PS51257">
    <property type="entry name" value="PROKAR_LIPOPROTEIN"/>
    <property type="match status" value="1"/>
</dbReference>
<dbReference type="SUPFAM" id="SSF50978">
    <property type="entry name" value="WD40 repeat-like"/>
    <property type="match status" value="1"/>
</dbReference>
<evidence type="ECO:0000259" key="2">
    <source>
        <dbReference type="Pfam" id="PF13449"/>
    </source>
</evidence>
<accession>A0A975CMV1</accession>
<gene>
    <name evidence="3" type="ORF">J3359_00750</name>
</gene>
<reference evidence="3 4" key="1">
    <citation type="submission" date="2021-03" db="EMBL/GenBank/DDBJ databases">
        <title>Complete genome of Polaribacter_sp.SM13.</title>
        <authorList>
            <person name="Jeong S.W."/>
            <person name="Bae J.W."/>
        </authorList>
    </citation>
    <scope>NUCLEOTIDE SEQUENCE [LARGE SCALE GENOMIC DNA]</scope>
    <source>
        <strain evidence="3 4">SM13</strain>
    </source>
</reference>
<dbReference type="AlphaFoldDB" id="A0A975CMV1"/>
<feature type="domain" description="Phytase-like" evidence="2">
    <location>
        <begin position="43"/>
        <end position="333"/>
    </location>
</feature>
<dbReference type="KEGG" id="pcea:J3359_00750"/>
<evidence type="ECO:0000313" key="3">
    <source>
        <dbReference type="EMBL" id="QTE22836.1"/>
    </source>
</evidence>
<dbReference type="InterPro" id="IPR036322">
    <property type="entry name" value="WD40_repeat_dom_sf"/>
</dbReference>
<keyword evidence="1" id="KW-0732">Signal</keyword>
<evidence type="ECO:0000313" key="4">
    <source>
        <dbReference type="Proteomes" id="UP000663920"/>
    </source>
</evidence>